<evidence type="ECO:0000256" key="3">
    <source>
        <dbReference type="ARBA" id="ARBA00022630"/>
    </source>
</evidence>
<dbReference type="InterPro" id="IPR007867">
    <property type="entry name" value="GMC_OxRtase_C"/>
</dbReference>
<dbReference type="SUPFAM" id="SSF51905">
    <property type="entry name" value="FAD/NAD(P)-binding domain"/>
    <property type="match status" value="1"/>
</dbReference>
<evidence type="ECO:0000313" key="7">
    <source>
        <dbReference type="EMBL" id="KAG9990479.1"/>
    </source>
</evidence>
<evidence type="ECO:0000256" key="4">
    <source>
        <dbReference type="ARBA" id="ARBA00022827"/>
    </source>
</evidence>
<protein>
    <submittedName>
        <fullName evidence="7">Alcohol oxidase</fullName>
    </submittedName>
</protein>
<dbReference type="InterPro" id="IPR036188">
    <property type="entry name" value="FAD/NAD-bd_sf"/>
</dbReference>
<dbReference type="Pfam" id="PF12796">
    <property type="entry name" value="Ank_2"/>
    <property type="match status" value="1"/>
</dbReference>
<evidence type="ECO:0000313" key="8">
    <source>
        <dbReference type="Proteomes" id="UP000729357"/>
    </source>
</evidence>
<dbReference type="SMART" id="SM00248">
    <property type="entry name" value="ANK"/>
    <property type="match status" value="2"/>
</dbReference>
<sequence length="690" mass="75356">MSDTQYDYIVCGGGTSGCVVAAQLAEDPSLRVLLVEAGAHNEHLENVHMVGGWSKNFDTPQDWNIVTEPTPGIDNRQVKVSRGRFLGGSSGVNGTLCIRGTQQDYDDWDLEGWSGKEMFEAMRKSETFHNKDWFEATEGAHGTDGPLHIEPHDLAPISERLLESFQSHGMPLHPDMFTTGETAQGCGHAPRTVYQGLRTTGADFVTKDQQKPNIEILVNTVVDKIRFEDMNGRMTARSVDLAGPDGTRKTVQAKSEIIISGGAYCTPPILLRSGIGPRDDLEKMGIECLVDAPGVGQNLLDHLIVFVFYETEQAGLTTDHHVYHGDSLATTYAQWQKERTGFLSTFPFGSFAFARLDERLKDESAWQEAMKSAKPGRDAMGLTKSQPNVEYFTTECYGGPKQYADFPTDNKHAFAMITELFSPRSRGTVVLKSKDPLDNPIVDHNYLSDPLDLLVLTEGVPNLTHHAFTKREEWIPHVKQHATTCYHAAGTAKMGKASDNMAVLDEKLQVRGVKGLRVADCSVMPTLHGGHTQMPAYGIGEQCAKFIRQTSRVTLNELERIDSVMQVEQDPSKLSGADINHIGGIYGTALQVALEAGFESTVLLLLSRGADPNLVAGGHGTALQVAAYRGFARIVEILLEHGADVGIEVEGGARRNAIQAAMEGHDGPNLDLAQFLRSQSKSKDGENSAP</sequence>
<dbReference type="Pfam" id="PF00732">
    <property type="entry name" value="GMC_oxred_N"/>
    <property type="match status" value="1"/>
</dbReference>
<accession>A0A9P8G472</accession>
<feature type="non-terminal residue" evidence="7">
    <location>
        <position position="1"/>
    </location>
</feature>
<dbReference type="Gene3D" id="3.30.560.10">
    <property type="entry name" value="Glucose Oxidase, domain 3"/>
    <property type="match status" value="1"/>
</dbReference>
<dbReference type="AlphaFoldDB" id="A0A9P8G472"/>
<dbReference type="Proteomes" id="UP000729357">
    <property type="component" value="Unassembled WGS sequence"/>
</dbReference>
<proteinExistence type="inferred from homology"/>
<dbReference type="PROSITE" id="PS50088">
    <property type="entry name" value="ANK_REPEAT"/>
    <property type="match status" value="1"/>
</dbReference>
<evidence type="ECO:0000256" key="1">
    <source>
        <dbReference type="ARBA" id="ARBA00001974"/>
    </source>
</evidence>
<dbReference type="Gene3D" id="3.50.50.60">
    <property type="entry name" value="FAD/NAD(P)-binding domain"/>
    <property type="match status" value="1"/>
</dbReference>
<organism evidence="7 8">
    <name type="scientific">Aureobasidium melanogenum</name>
    <name type="common">Aureobasidium pullulans var. melanogenum</name>
    <dbReference type="NCBI Taxonomy" id="46634"/>
    <lineage>
        <taxon>Eukaryota</taxon>
        <taxon>Fungi</taxon>
        <taxon>Dikarya</taxon>
        <taxon>Ascomycota</taxon>
        <taxon>Pezizomycotina</taxon>
        <taxon>Dothideomycetes</taxon>
        <taxon>Dothideomycetidae</taxon>
        <taxon>Dothideales</taxon>
        <taxon>Saccotheciaceae</taxon>
        <taxon>Aureobasidium</taxon>
    </lineage>
</organism>
<dbReference type="PANTHER" id="PTHR11552">
    <property type="entry name" value="GLUCOSE-METHANOL-CHOLINE GMC OXIDOREDUCTASE"/>
    <property type="match status" value="1"/>
</dbReference>
<dbReference type="Gene3D" id="1.25.40.20">
    <property type="entry name" value="Ankyrin repeat-containing domain"/>
    <property type="match status" value="1"/>
</dbReference>
<keyword evidence="3" id="KW-0285">Flavoprotein</keyword>
<keyword evidence="4" id="KW-0274">FAD</keyword>
<comment type="caution">
    <text evidence="7">The sequence shown here is derived from an EMBL/GenBank/DDBJ whole genome shotgun (WGS) entry which is preliminary data.</text>
</comment>
<evidence type="ECO:0000259" key="6">
    <source>
        <dbReference type="PROSITE" id="PS00624"/>
    </source>
</evidence>
<gene>
    <name evidence="7" type="ORF">KCU98_g1101</name>
</gene>
<dbReference type="InterPro" id="IPR036770">
    <property type="entry name" value="Ankyrin_rpt-contain_sf"/>
</dbReference>
<dbReference type="InterPro" id="IPR000172">
    <property type="entry name" value="GMC_OxRdtase_N"/>
</dbReference>
<evidence type="ECO:0000256" key="2">
    <source>
        <dbReference type="ARBA" id="ARBA00010790"/>
    </source>
</evidence>
<dbReference type="EMBL" id="JAHFXS010000029">
    <property type="protein sequence ID" value="KAG9990479.1"/>
    <property type="molecule type" value="Genomic_DNA"/>
</dbReference>
<dbReference type="GO" id="GO:0050660">
    <property type="term" value="F:flavin adenine dinucleotide binding"/>
    <property type="evidence" value="ECO:0007669"/>
    <property type="project" value="InterPro"/>
</dbReference>
<dbReference type="PANTHER" id="PTHR11552:SF147">
    <property type="entry name" value="CHOLINE DEHYDROGENASE, MITOCHONDRIAL"/>
    <property type="match status" value="1"/>
</dbReference>
<dbReference type="Pfam" id="PF05199">
    <property type="entry name" value="GMC_oxred_C"/>
    <property type="match status" value="1"/>
</dbReference>
<dbReference type="InterPro" id="IPR012132">
    <property type="entry name" value="GMC_OxRdtase"/>
</dbReference>
<feature type="domain" description="Glucose-methanol-choline oxidoreductase N-terminal" evidence="6">
    <location>
        <begin position="262"/>
        <end position="276"/>
    </location>
</feature>
<dbReference type="PROSITE" id="PS00624">
    <property type="entry name" value="GMC_OXRED_2"/>
    <property type="match status" value="1"/>
</dbReference>
<feature type="repeat" description="ANK" evidence="5">
    <location>
        <begin position="618"/>
        <end position="650"/>
    </location>
</feature>
<keyword evidence="8" id="KW-1185">Reference proteome</keyword>
<dbReference type="InterPro" id="IPR002110">
    <property type="entry name" value="Ankyrin_rpt"/>
</dbReference>
<evidence type="ECO:0000256" key="5">
    <source>
        <dbReference type="PROSITE-ProRule" id="PRU00023"/>
    </source>
</evidence>
<dbReference type="PROSITE" id="PS50297">
    <property type="entry name" value="ANK_REP_REGION"/>
    <property type="match status" value="1"/>
</dbReference>
<comment type="cofactor">
    <cofactor evidence="1">
        <name>FAD</name>
        <dbReference type="ChEBI" id="CHEBI:57692"/>
    </cofactor>
</comment>
<reference evidence="7" key="2">
    <citation type="submission" date="2021-08" db="EMBL/GenBank/DDBJ databases">
        <authorList>
            <person name="Gostincar C."/>
            <person name="Sun X."/>
            <person name="Song Z."/>
            <person name="Gunde-Cimerman N."/>
        </authorList>
    </citation>
    <scope>NUCLEOTIDE SEQUENCE</scope>
    <source>
        <strain evidence="7">EXF-9298</strain>
    </source>
</reference>
<reference evidence="7" key="1">
    <citation type="journal article" date="2021" name="J Fungi (Basel)">
        <title>Virulence traits and population genomics of the black yeast Aureobasidium melanogenum.</title>
        <authorList>
            <person name="Cernosa A."/>
            <person name="Sun X."/>
            <person name="Gostincar C."/>
            <person name="Fang C."/>
            <person name="Gunde-Cimerman N."/>
            <person name="Song Z."/>
        </authorList>
    </citation>
    <scope>NUCLEOTIDE SEQUENCE</scope>
    <source>
        <strain evidence="7">EXF-9298</strain>
    </source>
</reference>
<dbReference type="SUPFAM" id="SSF48403">
    <property type="entry name" value="Ankyrin repeat"/>
    <property type="match status" value="1"/>
</dbReference>
<dbReference type="SUPFAM" id="SSF54373">
    <property type="entry name" value="FAD-linked reductases, C-terminal domain"/>
    <property type="match status" value="1"/>
</dbReference>
<dbReference type="GO" id="GO:0016614">
    <property type="term" value="F:oxidoreductase activity, acting on CH-OH group of donors"/>
    <property type="evidence" value="ECO:0007669"/>
    <property type="project" value="InterPro"/>
</dbReference>
<name>A0A9P8G472_AURME</name>
<keyword evidence="5" id="KW-0040">ANK repeat</keyword>
<comment type="similarity">
    <text evidence="2">Belongs to the GMC oxidoreductase family.</text>
</comment>